<dbReference type="GO" id="GO:0030313">
    <property type="term" value="C:cell envelope"/>
    <property type="evidence" value="ECO:0007669"/>
    <property type="project" value="UniProtKB-SubCell"/>
</dbReference>
<feature type="region of interest" description="Disordered" evidence="6">
    <location>
        <begin position="838"/>
        <end position="1079"/>
    </location>
</feature>
<dbReference type="SMART" id="SM00365">
    <property type="entry name" value="LRR_SD22"/>
    <property type="match status" value="12"/>
</dbReference>
<comment type="similarity">
    <text evidence="2">Belongs to the internalin family.</text>
</comment>
<dbReference type="Gene3D" id="2.60.40.1220">
    <property type="match status" value="2"/>
</dbReference>
<dbReference type="CDD" id="cd06920">
    <property type="entry name" value="NEAT"/>
    <property type="match status" value="1"/>
</dbReference>
<dbReference type="Pfam" id="PF13516">
    <property type="entry name" value="LRR_6"/>
    <property type="match status" value="1"/>
</dbReference>
<evidence type="ECO:0000256" key="8">
    <source>
        <dbReference type="SAM" id="SignalP"/>
    </source>
</evidence>
<feature type="signal peptide" evidence="8">
    <location>
        <begin position="1"/>
        <end position="20"/>
    </location>
</feature>
<dbReference type="NCBIfam" id="TIGR01167">
    <property type="entry name" value="LPXTG_anchor"/>
    <property type="match status" value="1"/>
</dbReference>
<feature type="domain" description="NEAT" evidence="9">
    <location>
        <begin position="33"/>
        <end position="157"/>
    </location>
</feature>
<dbReference type="Pfam" id="PF12799">
    <property type="entry name" value="LRR_4"/>
    <property type="match status" value="2"/>
</dbReference>
<evidence type="ECO:0000256" key="5">
    <source>
        <dbReference type="ARBA" id="ARBA00022737"/>
    </source>
</evidence>
<dbReference type="eggNOG" id="COG4223">
    <property type="taxonomic scope" value="Bacteria"/>
</dbReference>
<dbReference type="Gene3D" id="3.80.10.10">
    <property type="entry name" value="Ribonuclease Inhibitor"/>
    <property type="match status" value="2"/>
</dbReference>
<evidence type="ECO:0000256" key="2">
    <source>
        <dbReference type="ARBA" id="ARBA00009432"/>
    </source>
</evidence>
<dbReference type="EMBL" id="LDPG01000012">
    <property type="protein sequence ID" value="KLV17343.1"/>
    <property type="molecule type" value="Genomic_DNA"/>
</dbReference>
<protein>
    <submittedName>
        <fullName evidence="10">Internalin</fullName>
    </submittedName>
</protein>
<feature type="transmembrane region" description="Helical" evidence="7">
    <location>
        <begin position="1081"/>
        <end position="1098"/>
    </location>
</feature>
<evidence type="ECO:0000256" key="3">
    <source>
        <dbReference type="ARBA" id="ARBA00022614"/>
    </source>
</evidence>
<keyword evidence="7" id="KW-1133">Transmembrane helix</keyword>
<dbReference type="InterPro" id="IPR006635">
    <property type="entry name" value="NEAT_dom"/>
</dbReference>
<evidence type="ECO:0000313" key="11">
    <source>
        <dbReference type="Proteomes" id="UP000035904"/>
    </source>
</evidence>
<keyword evidence="5" id="KW-0677">Repeat</keyword>
<dbReference type="PATRIC" id="fig|1392.242.peg.1276"/>
<dbReference type="InterPro" id="IPR025875">
    <property type="entry name" value="Leu-rich_rpt_4"/>
</dbReference>
<feature type="compositionally biased region" description="Basic and acidic residues" evidence="6">
    <location>
        <begin position="1043"/>
        <end position="1068"/>
    </location>
</feature>
<evidence type="ECO:0000256" key="7">
    <source>
        <dbReference type="SAM" id="Phobius"/>
    </source>
</evidence>
<dbReference type="Proteomes" id="UP000035904">
    <property type="component" value="Unassembled WGS sequence"/>
</dbReference>
<dbReference type="InterPro" id="IPR014756">
    <property type="entry name" value="Ig_E-set"/>
</dbReference>
<dbReference type="SUPFAM" id="SSF81296">
    <property type="entry name" value="E set domains"/>
    <property type="match status" value="2"/>
</dbReference>
<accession>A0A0J1HUH7</accession>
<evidence type="ECO:0000256" key="1">
    <source>
        <dbReference type="ARBA" id="ARBA00004196"/>
    </source>
</evidence>
<dbReference type="SMART" id="SM00725">
    <property type="entry name" value="NEAT"/>
    <property type="match status" value="1"/>
</dbReference>
<dbReference type="PANTHER" id="PTHR46652">
    <property type="entry name" value="LEUCINE-RICH REPEAT AND IQ DOMAIN-CONTAINING PROTEIN 1-RELATED"/>
    <property type="match status" value="1"/>
</dbReference>
<dbReference type="eggNOG" id="COG5386">
    <property type="taxonomic scope" value="Bacteria"/>
</dbReference>
<keyword evidence="3" id="KW-0433">Leucine-rich repeat</keyword>
<gene>
    <name evidence="10" type="ORF">ABW01_16985</name>
</gene>
<dbReference type="InterPro" id="IPR003591">
    <property type="entry name" value="Leu-rich_rpt_typical-subtyp"/>
</dbReference>
<dbReference type="PANTHER" id="PTHR46652:SF3">
    <property type="entry name" value="LEUCINE-RICH REPEAT-CONTAINING PROTEIN 9"/>
    <property type="match status" value="1"/>
</dbReference>
<dbReference type="SMART" id="SM00369">
    <property type="entry name" value="LRR_TYP"/>
    <property type="match status" value="10"/>
</dbReference>
<dbReference type="InterPro" id="IPR037250">
    <property type="entry name" value="NEAT_dom_sf"/>
</dbReference>
<dbReference type="InterPro" id="IPR050836">
    <property type="entry name" value="SDS22/Internalin_LRR"/>
</dbReference>
<dbReference type="SUPFAM" id="SSF52058">
    <property type="entry name" value="L domain-like"/>
    <property type="match status" value="2"/>
</dbReference>
<dbReference type="InterPro" id="IPR032675">
    <property type="entry name" value="LRR_dom_sf"/>
</dbReference>
<dbReference type="PROSITE" id="PS50978">
    <property type="entry name" value="NEAT"/>
    <property type="match status" value="1"/>
</dbReference>
<feature type="compositionally biased region" description="Polar residues" evidence="6">
    <location>
        <begin position="1026"/>
        <end position="1042"/>
    </location>
</feature>
<dbReference type="Gene3D" id="2.60.40.1850">
    <property type="match status" value="1"/>
</dbReference>
<evidence type="ECO:0000313" key="10">
    <source>
        <dbReference type="EMBL" id="KLV17343.1"/>
    </source>
</evidence>
<sequence>MLVAATLSLPFAVYATPILAATAATENMAVQSPKKHVFDAVIKAYKDNSDEESYATVYIKDPKLTIENGKRIITATLKDSDFFDYLKVEDSKEPGVFHDVKVLSEDKRKHGTKVIQFEVGELGKRYNMQMHILIPTLGYDKEFKIQFEVNMHTFVESDIEEDEKEQIEDTQNIIRDKRLQQIINKNVLNRKDVNEPIFEEDLKEIKELNIYAGQGIESLKGLEYMENLERITIQGSDVRNIAPISQLKRLKVVDLSFNKIENVEPLVNLEKLDILELQNNRIADVTPLSQLKKVRTINLSGNKISDIKPLYNVSSLRKLYVSNNKITDFTGIEQLNKLGTLGVGSNGLVNIEPISQMSGIVELNLEKNDIKDITSLSKLTGLQSLNLEENYVSDVSSLSNLINLYELKLATNEIRDIRPIQELGKRIKIDAQRQKVFLDEAYMNEEVKIPVYDVNGTALQNIEWKSEGGSITNGVIKWNSLGEKMYEFKMDAGESKIRFQGRVIQNIVEKREESSNVIQDMKLRQYMNKHNFERKNVNTPITKEDLLTVKDLKIMDGKKEGITDFSGLEFMTNMEELILQNANMKNVKFISSLRSLKSVDLSYNQIEDIKPLHSLENLEKLNISNNGIKNVPELFKMQKLKTLDLSNNKLDNAALDGIHQLENLDTLLVNNNEINNLDEISKVSKLNKLEMMSNKVRDISPLVSLKNLQWLNLSDNKIQDISTLSSMLDLLSLRLAGNEIRDVRPVIQLAQWITVDIKNQKIVLEDGQMNQEIQIPIYDLEGEIFEDIELKSTDGIVTDRGTVVWKTPGAKIYSFSLNGNYHGLSLLFSGTVTQNIVSKEEPKEPVEEVEGSKEEPIKEAEGSKEEPKEPAKEVEGSKEEVKESKEEVKEPAKEVEGPKEEVKESAKEVEGPKEEVKEPAKEVEGPKEEVKEPVKEVEGPKEEVKEPTKEVEGPKEEVKEPTKEVEGPKEEVKEPMKEVEGSKEEVKEPTKEAEGSKEEVKEPTTEVEGSKEVKEPGKEVEGSKDAINQSAVVQETNVNNQVGKEKVVENQNMKENKPAVTKQEESKKSLGATGGQENTSTLLSGLALVLSALSMFVFRKRLFKK</sequence>
<evidence type="ECO:0000256" key="6">
    <source>
        <dbReference type="SAM" id="MobiDB-lite"/>
    </source>
</evidence>
<dbReference type="PROSITE" id="PS51450">
    <property type="entry name" value="LRR"/>
    <property type="match status" value="11"/>
</dbReference>
<dbReference type="InterPro" id="IPR014755">
    <property type="entry name" value="Cu-Rt/internalin_Ig-like"/>
</dbReference>
<keyword evidence="7" id="KW-0472">Membrane</keyword>
<name>A0A0J1HUH7_BACAN</name>
<dbReference type="AlphaFoldDB" id="A0A0J1HUH7"/>
<evidence type="ECO:0000259" key="9">
    <source>
        <dbReference type="PROSITE" id="PS50978"/>
    </source>
</evidence>
<dbReference type="Pfam" id="PF05031">
    <property type="entry name" value="NEAT"/>
    <property type="match status" value="1"/>
</dbReference>
<reference evidence="10 11" key="1">
    <citation type="submission" date="2015-05" db="EMBL/GenBank/DDBJ databases">
        <title>Whole genome sequence and identification of bacterial endophytes from Costus igneus.</title>
        <authorList>
            <person name="Lee Y.P."/>
            <person name="Gan H.M."/>
            <person name="Eng W."/>
            <person name="Wheatley M.S."/>
            <person name="Caraballo A."/>
            <person name="Polter S."/>
            <person name="Savka M.A."/>
            <person name="Hudson A.O."/>
        </authorList>
    </citation>
    <scope>NUCLEOTIDE SEQUENCE [LARGE SCALE GENOMIC DNA]</scope>
    <source>
        <strain evidence="10 11">RIT375</strain>
    </source>
</reference>
<proteinExistence type="inferred from homology"/>
<dbReference type="InterPro" id="IPR001611">
    <property type="entry name" value="Leu-rich_rpt"/>
</dbReference>
<dbReference type="SUPFAM" id="SSF158911">
    <property type="entry name" value="NEAT domain-like"/>
    <property type="match status" value="1"/>
</dbReference>
<comment type="subcellular location">
    <subcellularLocation>
        <location evidence="1">Cell envelope</location>
    </subcellularLocation>
</comment>
<dbReference type="eggNOG" id="COG4886">
    <property type="taxonomic scope" value="Bacteria"/>
</dbReference>
<organism evidence="10 11">
    <name type="scientific">Bacillus anthracis</name>
    <name type="common">anthrax bacterium</name>
    <dbReference type="NCBI Taxonomy" id="1392"/>
    <lineage>
        <taxon>Bacteria</taxon>
        <taxon>Bacillati</taxon>
        <taxon>Bacillota</taxon>
        <taxon>Bacilli</taxon>
        <taxon>Bacillales</taxon>
        <taxon>Bacillaceae</taxon>
        <taxon>Bacillus</taxon>
        <taxon>Bacillus cereus group</taxon>
    </lineage>
</organism>
<dbReference type="SMART" id="SM00364">
    <property type="entry name" value="LRR_BAC"/>
    <property type="match status" value="4"/>
</dbReference>
<dbReference type="FunFam" id="3.80.10.10:FF:001103">
    <property type="entry name" value="Putative internalin"/>
    <property type="match status" value="1"/>
</dbReference>
<keyword evidence="4 8" id="KW-0732">Signal</keyword>
<comment type="caution">
    <text evidence="10">The sequence shown here is derived from an EMBL/GenBank/DDBJ whole genome shotgun (WGS) entry which is preliminary data.</text>
</comment>
<keyword evidence="7" id="KW-0812">Transmembrane</keyword>
<feature type="compositionally biased region" description="Basic and acidic residues" evidence="6">
    <location>
        <begin position="838"/>
        <end position="1024"/>
    </location>
</feature>
<evidence type="ECO:0000256" key="4">
    <source>
        <dbReference type="ARBA" id="ARBA00022729"/>
    </source>
</evidence>
<feature type="chain" id="PRO_5005252787" evidence="8">
    <location>
        <begin position="21"/>
        <end position="1105"/>
    </location>
</feature>